<dbReference type="InterPro" id="IPR008311">
    <property type="entry name" value="UCP028101"/>
</dbReference>
<accession>A0A5B9DQL5</accession>
<dbReference type="PROSITE" id="PS51318">
    <property type="entry name" value="TAT"/>
    <property type="match status" value="1"/>
</dbReference>
<proteinExistence type="predicted"/>
<dbReference type="PIRSF" id="PIRSF028101">
    <property type="entry name" value="UCP028101"/>
    <property type="match status" value="1"/>
</dbReference>
<evidence type="ECO:0000313" key="1">
    <source>
        <dbReference type="EMBL" id="QEE21681.1"/>
    </source>
</evidence>
<name>A0A5B9DQL5_9HYPH</name>
<dbReference type="Pfam" id="PF07433">
    <property type="entry name" value="DUF1513"/>
    <property type="match status" value="1"/>
</dbReference>
<gene>
    <name evidence="1" type="ORF">FNA67_16460</name>
</gene>
<dbReference type="KEGG" id="yti:FNA67_16460"/>
<evidence type="ECO:0000313" key="2">
    <source>
        <dbReference type="Proteomes" id="UP000321062"/>
    </source>
</evidence>
<dbReference type="Gene3D" id="2.130.10.10">
    <property type="entry name" value="YVTN repeat-like/Quinoprotein amine dehydrogenase"/>
    <property type="match status" value="1"/>
</dbReference>
<dbReference type="OrthoDB" id="5624218at2"/>
<protein>
    <submittedName>
        <fullName evidence="1">DUF1513 domain-containing protein</fullName>
    </submittedName>
</protein>
<sequence>MAMWQRRAFLKAAGAGFAASLLPRRAAALDRAELVFASAIQRRQGGFAAALVTERGDLVSSVDLPDRGHDITYSPVTGKAVVFARQPGTFAVVFDARGGDLPVTLTSVPGRHFFGHGVFSPDGRLLYATENDFENARGVVGIFDATDGYRRIGEFDTYGTGPHEIILMPDNRTFVIANGGIETHPDYGRSELNIDTMDPSLAFVDSSDGRLIGQMRLSSDLHQVSIRHMVVDYANRVWFGCQFRGPAEERPQLVGYATLDGEIRLIELSHDHLTSLDNYVGAIEVSADRAMIAVSSSTGNTILAIDADTTRPLGSTTMRSGSGLARDSKGFVATSGWGEMMGVAGSTAPHHQFDFNFDAHLRRVG</sequence>
<dbReference type="Proteomes" id="UP000321062">
    <property type="component" value="Chromosome"/>
</dbReference>
<reference evidence="1 2" key="1">
    <citation type="journal article" date="2015" name="Int. J. Syst. Evol. Microbiol.">
        <title>Youhaiella tibetensis gen. nov., sp. nov., isolated from subsurface sediment.</title>
        <authorList>
            <person name="Wang Y.X."/>
            <person name="Huang F.Q."/>
            <person name="Nogi Y."/>
            <person name="Pang S.J."/>
            <person name="Wang P.K."/>
            <person name="Lv J."/>
        </authorList>
    </citation>
    <scope>NUCLEOTIDE SEQUENCE [LARGE SCALE GENOMIC DNA]</scope>
    <source>
        <strain evidence="2">fig4</strain>
    </source>
</reference>
<dbReference type="AlphaFoldDB" id="A0A5B9DQL5"/>
<dbReference type="InterPro" id="IPR015943">
    <property type="entry name" value="WD40/YVTN_repeat-like_dom_sf"/>
</dbReference>
<dbReference type="InterPro" id="IPR006311">
    <property type="entry name" value="TAT_signal"/>
</dbReference>
<keyword evidence="2" id="KW-1185">Reference proteome</keyword>
<dbReference type="SUPFAM" id="SSF82171">
    <property type="entry name" value="DPP6 N-terminal domain-like"/>
    <property type="match status" value="1"/>
</dbReference>
<organism evidence="1 2">
    <name type="scientific">Paradevosia tibetensis</name>
    <dbReference type="NCBI Taxonomy" id="1447062"/>
    <lineage>
        <taxon>Bacteria</taxon>
        <taxon>Pseudomonadati</taxon>
        <taxon>Pseudomonadota</taxon>
        <taxon>Alphaproteobacteria</taxon>
        <taxon>Hyphomicrobiales</taxon>
        <taxon>Devosiaceae</taxon>
        <taxon>Paradevosia</taxon>
    </lineage>
</organism>
<dbReference type="EMBL" id="CP041690">
    <property type="protein sequence ID" value="QEE21681.1"/>
    <property type="molecule type" value="Genomic_DNA"/>
</dbReference>